<dbReference type="Proteomes" id="UP000824469">
    <property type="component" value="Unassembled WGS sequence"/>
</dbReference>
<name>A0AA38KN41_TAXCH</name>
<feature type="non-terminal residue" evidence="1">
    <location>
        <position position="53"/>
    </location>
</feature>
<feature type="non-terminal residue" evidence="1">
    <location>
        <position position="1"/>
    </location>
</feature>
<protein>
    <submittedName>
        <fullName evidence="1">Uncharacterized protein</fullName>
    </submittedName>
</protein>
<gene>
    <name evidence="1" type="ORF">KI387_035357</name>
</gene>
<proteinExistence type="predicted"/>
<accession>A0AA38KN41</accession>
<comment type="caution">
    <text evidence="1">The sequence shown here is derived from an EMBL/GenBank/DDBJ whole genome shotgun (WGS) entry which is preliminary data.</text>
</comment>
<reference evidence="1 2" key="1">
    <citation type="journal article" date="2021" name="Nat. Plants">
        <title>The Taxus genome provides insights into paclitaxel biosynthesis.</title>
        <authorList>
            <person name="Xiong X."/>
            <person name="Gou J."/>
            <person name="Liao Q."/>
            <person name="Li Y."/>
            <person name="Zhou Q."/>
            <person name="Bi G."/>
            <person name="Li C."/>
            <person name="Du R."/>
            <person name="Wang X."/>
            <person name="Sun T."/>
            <person name="Guo L."/>
            <person name="Liang H."/>
            <person name="Lu P."/>
            <person name="Wu Y."/>
            <person name="Zhang Z."/>
            <person name="Ro D.K."/>
            <person name="Shang Y."/>
            <person name="Huang S."/>
            <person name="Yan J."/>
        </authorList>
    </citation>
    <scope>NUCLEOTIDE SEQUENCE [LARGE SCALE GENOMIC DNA]</scope>
    <source>
        <strain evidence="1">Ta-2019</strain>
    </source>
</reference>
<organism evidence="1 2">
    <name type="scientific">Taxus chinensis</name>
    <name type="common">Chinese yew</name>
    <name type="synonym">Taxus wallichiana var. chinensis</name>
    <dbReference type="NCBI Taxonomy" id="29808"/>
    <lineage>
        <taxon>Eukaryota</taxon>
        <taxon>Viridiplantae</taxon>
        <taxon>Streptophyta</taxon>
        <taxon>Embryophyta</taxon>
        <taxon>Tracheophyta</taxon>
        <taxon>Spermatophyta</taxon>
        <taxon>Pinopsida</taxon>
        <taxon>Pinidae</taxon>
        <taxon>Conifers II</taxon>
        <taxon>Cupressales</taxon>
        <taxon>Taxaceae</taxon>
        <taxon>Taxus</taxon>
    </lineage>
</organism>
<evidence type="ECO:0000313" key="2">
    <source>
        <dbReference type="Proteomes" id="UP000824469"/>
    </source>
</evidence>
<keyword evidence="2" id="KW-1185">Reference proteome</keyword>
<sequence>VSIMIMITMKGTLMEVVVEVEDTVEDLEAKVMVVEEVSFLMEHVIHVDPLITT</sequence>
<dbReference type="AlphaFoldDB" id="A0AA38KN41"/>
<evidence type="ECO:0000313" key="1">
    <source>
        <dbReference type="EMBL" id="KAH9307446.1"/>
    </source>
</evidence>
<dbReference type="EMBL" id="JAHRHJ020000007">
    <property type="protein sequence ID" value="KAH9307446.1"/>
    <property type="molecule type" value="Genomic_DNA"/>
</dbReference>